<sequence>MTKIQHRTYQEHRAAYNKIRDCIAGEDRLKGQGEIYLPRPDGMSTRQYTRYLMGTSFYAVAERTLRGMVGAVTRNEAILELPPLIEPMRDAASFEGNSLAVLVEDTLREVMSLGRYALVLDYPQEGAAPASAPFISSFNAESILDWKEQLVDGKQRLTYLRLHEDNEDLEDSGVEQHLLLTLEPAYTIR</sequence>
<name>A0ABW8UWL7_9RHOB</name>
<gene>
    <name evidence="1" type="ORF">ACERZ8_17340</name>
</gene>
<comment type="caution">
    <text evidence="1">The sequence shown here is derived from an EMBL/GenBank/DDBJ whole genome shotgun (WGS) entry which is preliminary data.</text>
</comment>
<organism evidence="1 2">
    <name type="scientific">Tateyamaria armeniaca</name>
    <dbReference type="NCBI Taxonomy" id="2518930"/>
    <lineage>
        <taxon>Bacteria</taxon>
        <taxon>Pseudomonadati</taxon>
        <taxon>Pseudomonadota</taxon>
        <taxon>Alphaproteobacteria</taxon>
        <taxon>Rhodobacterales</taxon>
        <taxon>Roseobacteraceae</taxon>
        <taxon>Tateyamaria</taxon>
    </lineage>
</organism>
<evidence type="ECO:0000313" key="1">
    <source>
        <dbReference type="EMBL" id="MFL4471555.1"/>
    </source>
</evidence>
<proteinExistence type="predicted"/>
<reference evidence="1 2" key="1">
    <citation type="submission" date="2024-08" db="EMBL/GenBank/DDBJ databases">
        <title>Tateyamaria sp. nov., isolated from marine algae.</title>
        <authorList>
            <person name="Choi B.J."/>
            <person name="Kim J.M."/>
            <person name="Lee J.K."/>
            <person name="Choi D.G."/>
            <person name="Bayburt H."/>
            <person name="Baek J.H."/>
            <person name="Han D.M."/>
            <person name="Jeon C.O."/>
        </authorList>
    </citation>
    <scope>NUCLEOTIDE SEQUENCE [LARGE SCALE GENOMIC DNA]</scope>
    <source>
        <strain evidence="1 2">KMU-156</strain>
    </source>
</reference>
<dbReference type="EMBL" id="JBHDIY010000002">
    <property type="protein sequence ID" value="MFL4471555.1"/>
    <property type="molecule type" value="Genomic_DNA"/>
</dbReference>
<evidence type="ECO:0008006" key="3">
    <source>
        <dbReference type="Google" id="ProtNLM"/>
    </source>
</evidence>
<keyword evidence="2" id="KW-1185">Reference proteome</keyword>
<dbReference type="Proteomes" id="UP001627408">
    <property type="component" value="Unassembled WGS sequence"/>
</dbReference>
<accession>A0ABW8UWL7</accession>
<evidence type="ECO:0000313" key="2">
    <source>
        <dbReference type="Proteomes" id="UP001627408"/>
    </source>
</evidence>
<protein>
    <recommendedName>
        <fullName evidence="3">DUF262 domain-containing protein</fullName>
    </recommendedName>
</protein>
<dbReference type="RefSeq" id="WP_407593397.1">
    <property type="nucleotide sequence ID" value="NZ_JBHDIY010000002.1"/>
</dbReference>